<dbReference type="EMBL" id="CAMXCT010000153">
    <property type="protein sequence ID" value="CAI3974723.1"/>
    <property type="molecule type" value="Genomic_DNA"/>
</dbReference>
<name>A0A9P1BJT7_9DINO</name>
<evidence type="ECO:0000313" key="5">
    <source>
        <dbReference type="EMBL" id="CAL4762035.1"/>
    </source>
</evidence>
<comment type="similarity">
    <text evidence="1">Belongs to the peptidase C14B family.</text>
</comment>
<dbReference type="GO" id="GO:0005737">
    <property type="term" value="C:cytoplasm"/>
    <property type="evidence" value="ECO:0007669"/>
    <property type="project" value="TreeGrafter"/>
</dbReference>
<dbReference type="EMBL" id="CAMXCT020000153">
    <property type="protein sequence ID" value="CAL1128098.1"/>
    <property type="molecule type" value="Genomic_DNA"/>
</dbReference>
<accession>A0A9P1BJT7</accession>
<dbReference type="OrthoDB" id="3223806at2759"/>
<dbReference type="AlphaFoldDB" id="A0A9P1BJT7"/>
<feature type="region of interest" description="Disordered" evidence="2">
    <location>
        <begin position="161"/>
        <end position="201"/>
    </location>
</feature>
<sequence length="512" mass="55484">MQLEIVVVKAAGLKHDGRHCVEFLLDGHGPERTPWVEDFYDGAGMVVQPKNFQNSKRTIALKGSLANYEGAFLHMTLYHQRTLRDDKRAAEAHLPFSRIAKGFSGWVALEHKEKYGGKVFIDVNLKEGVQLPLGPAPVPASDHAAMDPQVAEQMAILASIQSSKSSETHKPHQPKAPQATQAAWPEWPTQAPPTLPISTSQPVAAPAPVALKDAEPPQWLSWPRFRAALDSGSDLRALPGHSTSASGRRKALLIAMNYPGTAAERRCGGNDLDKVTGILLRLGFPDEWILSLSDFREPSGPSTARQIDRPSKANIIAALRWLTHNAVAGDVLFFHYSGHGVLHEDATGELLDAYCPSDFAEAGYLPTRDCYDLISSLPAGVRLTMLADCCVPCACPQLPFLWDAGHKQWMATSLPTGAKADVVGLGGNSEGEMTPLQLAEAQAAEHGPVTGAFLRAMQDLAGQRKGPVTYAELLAEASRHLQGTAQEFLQLSATKLFDPASRTFRFFDAISE</sequence>
<reference evidence="4" key="1">
    <citation type="submission" date="2022-10" db="EMBL/GenBank/DDBJ databases">
        <authorList>
            <person name="Chen Y."/>
            <person name="Dougan E. K."/>
            <person name="Chan C."/>
            <person name="Rhodes N."/>
            <person name="Thang M."/>
        </authorList>
    </citation>
    <scope>NUCLEOTIDE SEQUENCE</scope>
</reference>
<feature type="domain" description="Peptidase C14 caspase" evidence="3">
    <location>
        <begin position="248"/>
        <end position="484"/>
    </location>
</feature>
<dbReference type="PANTHER" id="PTHR48104">
    <property type="entry name" value="METACASPASE-4"/>
    <property type="match status" value="1"/>
</dbReference>
<gene>
    <name evidence="4" type="ORF">C1SCF055_LOCUS3103</name>
</gene>
<evidence type="ECO:0000313" key="4">
    <source>
        <dbReference type="EMBL" id="CAI3974724.1"/>
    </source>
</evidence>
<dbReference type="InterPro" id="IPR050452">
    <property type="entry name" value="Metacaspase"/>
</dbReference>
<dbReference type="EMBL" id="CAMXCT030000153">
    <property type="protein sequence ID" value="CAL4762035.1"/>
    <property type="molecule type" value="Genomic_DNA"/>
</dbReference>
<dbReference type="InterPro" id="IPR011600">
    <property type="entry name" value="Pept_C14_caspase"/>
</dbReference>
<proteinExistence type="inferred from homology"/>
<reference evidence="5 6" key="2">
    <citation type="submission" date="2024-05" db="EMBL/GenBank/DDBJ databases">
        <authorList>
            <person name="Chen Y."/>
            <person name="Shah S."/>
            <person name="Dougan E. K."/>
            <person name="Thang M."/>
            <person name="Chan C."/>
        </authorList>
    </citation>
    <scope>NUCLEOTIDE SEQUENCE [LARGE SCALE GENOMIC DNA]</scope>
</reference>
<protein>
    <submittedName>
        <fullName evidence="5">Metacaspase-1</fullName>
    </submittedName>
</protein>
<dbReference type="Proteomes" id="UP001152797">
    <property type="component" value="Unassembled WGS sequence"/>
</dbReference>
<dbReference type="PANTHER" id="PTHR48104:SF30">
    <property type="entry name" value="METACASPASE-1"/>
    <property type="match status" value="1"/>
</dbReference>
<comment type="caution">
    <text evidence="4">The sequence shown here is derived from an EMBL/GenBank/DDBJ whole genome shotgun (WGS) entry which is preliminary data.</text>
</comment>
<dbReference type="EMBL" id="CAMXCT030000153">
    <property type="protein sequence ID" value="CAL4762036.1"/>
    <property type="molecule type" value="Genomic_DNA"/>
</dbReference>
<dbReference type="Pfam" id="PF00656">
    <property type="entry name" value="Peptidase_C14"/>
    <property type="match status" value="1"/>
</dbReference>
<evidence type="ECO:0000313" key="6">
    <source>
        <dbReference type="Proteomes" id="UP001152797"/>
    </source>
</evidence>
<evidence type="ECO:0000259" key="3">
    <source>
        <dbReference type="Pfam" id="PF00656"/>
    </source>
</evidence>
<keyword evidence="6" id="KW-1185">Reference proteome</keyword>
<evidence type="ECO:0000256" key="1">
    <source>
        <dbReference type="ARBA" id="ARBA00009005"/>
    </source>
</evidence>
<dbReference type="EMBL" id="CAMXCT020000153">
    <property type="protein sequence ID" value="CAL1128099.1"/>
    <property type="molecule type" value="Genomic_DNA"/>
</dbReference>
<dbReference type="Gene3D" id="3.40.50.12660">
    <property type="match status" value="1"/>
</dbReference>
<organism evidence="4">
    <name type="scientific">Cladocopium goreaui</name>
    <dbReference type="NCBI Taxonomy" id="2562237"/>
    <lineage>
        <taxon>Eukaryota</taxon>
        <taxon>Sar</taxon>
        <taxon>Alveolata</taxon>
        <taxon>Dinophyceae</taxon>
        <taxon>Suessiales</taxon>
        <taxon>Symbiodiniaceae</taxon>
        <taxon>Cladocopium</taxon>
    </lineage>
</organism>
<dbReference type="GO" id="GO:0006508">
    <property type="term" value="P:proteolysis"/>
    <property type="evidence" value="ECO:0007669"/>
    <property type="project" value="InterPro"/>
</dbReference>
<dbReference type="EMBL" id="CAMXCT010000153">
    <property type="protein sequence ID" value="CAI3974724.1"/>
    <property type="molecule type" value="Genomic_DNA"/>
</dbReference>
<evidence type="ECO:0000256" key="2">
    <source>
        <dbReference type="SAM" id="MobiDB-lite"/>
    </source>
</evidence>
<dbReference type="GO" id="GO:0004197">
    <property type="term" value="F:cysteine-type endopeptidase activity"/>
    <property type="evidence" value="ECO:0007669"/>
    <property type="project" value="InterPro"/>
</dbReference>